<dbReference type="InterPro" id="IPR005801">
    <property type="entry name" value="ADC_synthase"/>
</dbReference>
<dbReference type="OrthoDB" id="9803598at2"/>
<dbReference type="GO" id="GO:0046872">
    <property type="term" value="F:metal ion binding"/>
    <property type="evidence" value="ECO:0007669"/>
    <property type="project" value="UniProtKB-KW"/>
</dbReference>
<evidence type="ECO:0000256" key="7">
    <source>
        <dbReference type="ARBA" id="ARBA00025634"/>
    </source>
</evidence>
<dbReference type="Pfam" id="PF00425">
    <property type="entry name" value="Chorismate_bind"/>
    <property type="match status" value="1"/>
</dbReference>
<evidence type="ECO:0000256" key="5">
    <source>
        <dbReference type="ARBA" id="ARBA00022842"/>
    </source>
</evidence>
<evidence type="ECO:0000256" key="8">
    <source>
        <dbReference type="ARBA" id="ARBA00047683"/>
    </source>
</evidence>
<accession>A0A4R3MPC7</accession>
<proteinExistence type="predicted"/>
<comment type="catalytic activity">
    <reaction evidence="8">
        <text>chorismate + L-glutamine = anthranilate + pyruvate + L-glutamate + H(+)</text>
        <dbReference type="Rhea" id="RHEA:21732"/>
        <dbReference type="ChEBI" id="CHEBI:15361"/>
        <dbReference type="ChEBI" id="CHEBI:15378"/>
        <dbReference type="ChEBI" id="CHEBI:16567"/>
        <dbReference type="ChEBI" id="CHEBI:29748"/>
        <dbReference type="ChEBI" id="CHEBI:29985"/>
        <dbReference type="ChEBI" id="CHEBI:58359"/>
        <dbReference type="EC" id="4.1.3.27"/>
    </reaction>
</comment>
<comment type="subunit">
    <text evidence="2">Heterotetramer consisting of two non-identical subunits: a beta subunit (TrpG) and a large alpha subunit (TrpE).</text>
</comment>
<dbReference type="PANTHER" id="PTHR11236:SF48">
    <property type="entry name" value="ISOCHORISMATE SYNTHASE MENF"/>
    <property type="match status" value="1"/>
</dbReference>
<name>A0A4R3MPC7_9FIRM</name>
<reference evidence="11 12" key="1">
    <citation type="submission" date="2019-03" db="EMBL/GenBank/DDBJ databases">
        <title>Genomic Encyclopedia of Type Strains, Phase IV (KMG-IV): sequencing the most valuable type-strain genomes for metagenomic binning, comparative biology and taxonomic classification.</title>
        <authorList>
            <person name="Goeker M."/>
        </authorList>
    </citation>
    <scope>NUCLEOTIDE SEQUENCE [LARGE SCALE GENOMIC DNA]</scope>
    <source>
        <strain evidence="11 12">DSM 24629</strain>
    </source>
</reference>
<evidence type="ECO:0000259" key="9">
    <source>
        <dbReference type="Pfam" id="PF00425"/>
    </source>
</evidence>
<dbReference type="Gene3D" id="3.60.120.10">
    <property type="entry name" value="Anthranilate synthase"/>
    <property type="match status" value="1"/>
</dbReference>
<keyword evidence="5" id="KW-0460">Magnesium</keyword>
<dbReference type="AlphaFoldDB" id="A0A4R3MPC7"/>
<dbReference type="Pfam" id="PF04715">
    <property type="entry name" value="Anth_synt_I_N"/>
    <property type="match status" value="1"/>
</dbReference>
<comment type="function">
    <text evidence="7">Part of a heterotetrameric complex that catalyzes the two-step biosynthesis of anthranilate, an intermediate in the biosynthesis of L-tryptophan. In the first step, the glutamine-binding beta subunit (TrpG) of anthranilate synthase (AS) provides the glutamine amidotransferase activity which generates ammonia as a substrate that, along with chorismate, is used in the second step, catalyzed by the large alpha subunit of AS (TrpE) to produce anthranilate. In the absence of TrpG, TrpE can synthesize anthranilate directly from chorismate and high concentrations of ammonia.</text>
</comment>
<evidence type="ECO:0000256" key="6">
    <source>
        <dbReference type="ARBA" id="ARBA00023239"/>
    </source>
</evidence>
<gene>
    <name evidence="11" type="ORF">EDC18_101377</name>
</gene>
<dbReference type="InterPro" id="IPR019999">
    <property type="entry name" value="Anth_synth_I-like"/>
</dbReference>
<dbReference type="GO" id="GO:0004049">
    <property type="term" value="F:anthranilate synthase activity"/>
    <property type="evidence" value="ECO:0007669"/>
    <property type="project" value="UniProtKB-EC"/>
</dbReference>
<comment type="cofactor">
    <cofactor evidence="1">
        <name>Mg(2+)</name>
        <dbReference type="ChEBI" id="CHEBI:18420"/>
    </cofactor>
</comment>
<evidence type="ECO:0000313" key="11">
    <source>
        <dbReference type="EMBL" id="TCT17081.1"/>
    </source>
</evidence>
<keyword evidence="12" id="KW-1185">Reference proteome</keyword>
<dbReference type="InterPro" id="IPR015890">
    <property type="entry name" value="Chorismate_C"/>
</dbReference>
<evidence type="ECO:0000256" key="4">
    <source>
        <dbReference type="ARBA" id="ARBA00022723"/>
    </source>
</evidence>
<feature type="domain" description="Anthranilate synthase component I N-terminal" evidence="10">
    <location>
        <begin position="30"/>
        <end position="151"/>
    </location>
</feature>
<evidence type="ECO:0000256" key="1">
    <source>
        <dbReference type="ARBA" id="ARBA00001946"/>
    </source>
</evidence>
<dbReference type="InterPro" id="IPR006805">
    <property type="entry name" value="Anth_synth_I_N"/>
</dbReference>
<comment type="caution">
    <text evidence="11">The sequence shown here is derived from an EMBL/GenBank/DDBJ whole genome shotgun (WGS) entry which is preliminary data.</text>
</comment>
<sequence length="476" mass="53416">MKKLRIYFKRLENIGVNPSYLYELYVGDALGFLLESYSDGKGRYSFAGKRPCEKLVSRDDGLSIDDFNGNIRTLSGNPVALLKAYLSEYEVMNSIDLPFEGGLVGAIGYDFIRYIEELPNSNDDLLGIEPVQLLLVKEFIAIDHMTKEMTIVVLESDSVEGEERASKKIKGIEVEIEGYFSNPITNKFQGYSQCDGVIVGKTDNKEGFSEKVRKAKRYIKEGDIFQVVLSQRWAIETKKEGFTLFKELKELNPSPYLYYFNFIDYEIIGSSPEMLVNKTGDKVLTCPIAGTRKRGKTPEEDLALKKELLEDEKERAEHVMLVDLARNDMGKIAEFNSVNVCQFMEVHNYSHVMHIVSLVEGISKSKHSLDILGSFLPAGTLSGAPKIRAMEIIDELESVRRGLYGGAIGYIGFNGNMDVCITIRTMIKKANTVYLQAGAGIVADSIPEMEYEECCHKAKALSKILLEEVDSLDSTY</sequence>
<dbReference type="PANTHER" id="PTHR11236">
    <property type="entry name" value="AMINOBENZOATE/ANTHRANILATE SYNTHASE"/>
    <property type="match status" value="1"/>
</dbReference>
<dbReference type="GO" id="GO:0000162">
    <property type="term" value="P:L-tryptophan biosynthetic process"/>
    <property type="evidence" value="ECO:0007669"/>
    <property type="project" value="TreeGrafter"/>
</dbReference>
<organism evidence="11 12">
    <name type="scientific">Natranaerovirga pectinivora</name>
    <dbReference type="NCBI Taxonomy" id="682400"/>
    <lineage>
        <taxon>Bacteria</taxon>
        <taxon>Bacillati</taxon>
        <taxon>Bacillota</taxon>
        <taxon>Clostridia</taxon>
        <taxon>Lachnospirales</taxon>
        <taxon>Natranaerovirgaceae</taxon>
        <taxon>Natranaerovirga</taxon>
    </lineage>
</organism>
<dbReference type="PRINTS" id="PR00095">
    <property type="entry name" value="ANTSNTHASEI"/>
</dbReference>
<evidence type="ECO:0000313" key="12">
    <source>
        <dbReference type="Proteomes" id="UP000294902"/>
    </source>
</evidence>
<evidence type="ECO:0000256" key="3">
    <source>
        <dbReference type="ARBA" id="ARBA00020653"/>
    </source>
</evidence>
<feature type="domain" description="Chorismate-utilising enzyme C-terminal" evidence="9">
    <location>
        <begin position="205"/>
        <end position="457"/>
    </location>
</feature>
<evidence type="ECO:0000256" key="2">
    <source>
        <dbReference type="ARBA" id="ARBA00011575"/>
    </source>
</evidence>
<keyword evidence="4" id="KW-0479">Metal-binding</keyword>
<evidence type="ECO:0000259" key="10">
    <source>
        <dbReference type="Pfam" id="PF04715"/>
    </source>
</evidence>
<dbReference type="EMBL" id="SMAL01000001">
    <property type="protein sequence ID" value="TCT17081.1"/>
    <property type="molecule type" value="Genomic_DNA"/>
</dbReference>
<protein>
    <recommendedName>
        <fullName evidence="3">Anthranilate synthase component 1</fullName>
    </recommendedName>
</protein>
<dbReference type="Proteomes" id="UP000294902">
    <property type="component" value="Unassembled WGS sequence"/>
</dbReference>
<dbReference type="SUPFAM" id="SSF56322">
    <property type="entry name" value="ADC synthase"/>
    <property type="match status" value="1"/>
</dbReference>
<keyword evidence="6" id="KW-0456">Lyase</keyword>
<dbReference type="RefSeq" id="WP_132249679.1">
    <property type="nucleotide sequence ID" value="NZ_SMAL01000001.1"/>
</dbReference>